<dbReference type="GO" id="GO:0004674">
    <property type="term" value="F:protein serine/threonine kinase activity"/>
    <property type="evidence" value="ECO:0007669"/>
    <property type="project" value="TreeGrafter"/>
</dbReference>
<keyword evidence="3" id="KW-0418">Kinase</keyword>
<dbReference type="InterPro" id="IPR000719">
    <property type="entry name" value="Prot_kinase_dom"/>
</dbReference>
<gene>
    <name evidence="6" type="ORF">EIP91_005012</name>
</gene>
<keyword evidence="7" id="KW-1185">Reference proteome</keyword>
<dbReference type="SUPFAM" id="SSF56112">
    <property type="entry name" value="Protein kinase-like (PK-like)"/>
    <property type="match status" value="1"/>
</dbReference>
<keyword evidence="2" id="KW-0547">Nucleotide-binding</keyword>
<comment type="caution">
    <text evidence="6">The sequence shown here is derived from an EMBL/GenBank/DDBJ whole genome shotgun (WGS) entry which is preliminary data.</text>
</comment>
<dbReference type="InterPro" id="IPR011009">
    <property type="entry name" value="Kinase-like_dom_sf"/>
</dbReference>
<evidence type="ECO:0000313" key="6">
    <source>
        <dbReference type="EMBL" id="TCD63727.1"/>
    </source>
</evidence>
<evidence type="ECO:0000256" key="4">
    <source>
        <dbReference type="ARBA" id="ARBA00022840"/>
    </source>
</evidence>
<dbReference type="PROSITE" id="PS50011">
    <property type="entry name" value="PROTEIN_KINASE_DOM"/>
    <property type="match status" value="1"/>
</dbReference>
<dbReference type="OrthoDB" id="2791079at2759"/>
<accession>A0A4V2MVS6</accession>
<reference evidence="6 7" key="1">
    <citation type="submission" date="2018-11" db="EMBL/GenBank/DDBJ databases">
        <title>Genome assembly of Steccherinum ochraceum LE-BIN_3174, the white-rot fungus of the Steccherinaceae family (The Residual Polyporoid clade, Polyporales, Basidiomycota).</title>
        <authorList>
            <person name="Fedorova T.V."/>
            <person name="Glazunova O.A."/>
            <person name="Landesman E.O."/>
            <person name="Moiseenko K.V."/>
            <person name="Psurtseva N.V."/>
            <person name="Savinova O.S."/>
            <person name="Shakhova N.V."/>
            <person name="Tyazhelova T.V."/>
            <person name="Vasina D.V."/>
        </authorList>
    </citation>
    <scope>NUCLEOTIDE SEQUENCE [LARGE SCALE GENOMIC DNA]</scope>
    <source>
        <strain evidence="6 7">LE-BIN_3174</strain>
    </source>
</reference>
<dbReference type="PANTHER" id="PTHR44329">
    <property type="entry name" value="SERINE/THREONINE-PROTEIN KINASE TNNI3K-RELATED"/>
    <property type="match status" value="1"/>
</dbReference>
<name>A0A4V2MVS6_9APHY</name>
<dbReference type="AlphaFoldDB" id="A0A4V2MVS6"/>
<proteinExistence type="predicted"/>
<sequence>MADPSLQLWHSSRSRGYKNMNEALEGDDTLPVVAHESWDSLRKRLLLLDDNESLMTELRRAVHFASMSEALQFFQNKVDITSRNQDPRSSEWLRLLLRCVRSAQDLPQDCYDDDVLAKSFRPEAGGGFGDVYKGSLRGEIVALKVPEVEQTAALRREVLLWRQLSHPNIQQFRGVCRNLFAPRLGIISDWAQHGTLIDAAVTMPIAFLNEYRPRWVNDIVAGLQYLHDRGIVHGDLSAENVLIDEGHTYSARLSDFGLSRLASSHTRTHGIFGGKTSVYYTSPELLKRLGRSPDFACDVYSFACTCIALYSGKRPFHGIVTQIDSVILQGLRPAMPVDSATDNGRQMPHWLSALVENCLRQAPDERPTCQTIIRVVRSHI</sequence>
<dbReference type="Pfam" id="PF00069">
    <property type="entry name" value="Pkinase"/>
    <property type="match status" value="1"/>
</dbReference>
<evidence type="ECO:0000313" key="7">
    <source>
        <dbReference type="Proteomes" id="UP000292702"/>
    </source>
</evidence>
<dbReference type="PANTHER" id="PTHR44329:SF288">
    <property type="entry name" value="MITOGEN-ACTIVATED PROTEIN KINASE KINASE KINASE 20"/>
    <property type="match status" value="1"/>
</dbReference>
<dbReference type="Proteomes" id="UP000292702">
    <property type="component" value="Unassembled WGS sequence"/>
</dbReference>
<organism evidence="6 7">
    <name type="scientific">Steccherinum ochraceum</name>
    <dbReference type="NCBI Taxonomy" id="92696"/>
    <lineage>
        <taxon>Eukaryota</taxon>
        <taxon>Fungi</taxon>
        <taxon>Dikarya</taxon>
        <taxon>Basidiomycota</taxon>
        <taxon>Agaricomycotina</taxon>
        <taxon>Agaricomycetes</taxon>
        <taxon>Polyporales</taxon>
        <taxon>Steccherinaceae</taxon>
        <taxon>Steccherinum</taxon>
    </lineage>
</organism>
<feature type="domain" description="Protein kinase" evidence="5">
    <location>
        <begin position="117"/>
        <end position="380"/>
    </location>
</feature>
<dbReference type="PROSITE" id="PS00109">
    <property type="entry name" value="PROTEIN_KINASE_TYR"/>
    <property type="match status" value="1"/>
</dbReference>
<dbReference type="InterPro" id="IPR051681">
    <property type="entry name" value="Ser/Thr_Kinases-Pseudokinases"/>
</dbReference>
<dbReference type="GO" id="GO:0005524">
    <property type="term" value="F:ATP binding"/>
    <property type="evidence" value="ECO:0007669"/>
    <property type="project" value="UniProtKB-KW"/>
</dbReference>
<dbReference type="STRING" id="92696.A0A4V2MVS6"/>
<dbReference type="EMBL" id="RWJN01000279">
    <property type="protein sequence ID" value="TCD63727.1"/>
    <property type="molecule type" value="Genomic_DNA"/>
</dbReference>
<keyword evidence="4" id="KW-0067">ATP-binding</keyword>
<evidence type="ECO:0000256" key="2">
    <source>
        <dbReference type="ARBA" id="ARBA00022741"/>
    </source>
</evidence>
<evidence type="ECO:0000259" key="5">
    <source>
        <dbReference type="PROSITE" id="PS50011"/>
    </source>
</evidence>
<evidence type="ECO:0000256" key="3">
    <source>
        <dbReference type="ARBA" id="ARBA00022777"/>
    </source>
</evidence>
<dbReference type="Gene3D" id="1.10.510.10">
    <property type="entry name" value="Transferase(Phosphotransferase) domain 1"/>
    <property type="match status" value="1"/>
</dbReference>
<dbReference type="InterPro" id="IPR008266">
    <property type="entry name" value="Tyr_kinase_AS"/>
</dbReference>
<evidence type="ECO:0000256" key="1">
    <source>
        <dbReference type="ARBA" id="ARBA00022679"/>
    </source>
</evidence>
<protein>
    <recommendedName>
        <fullName evidence="5">Protein kinase domain-containing protein</fullName>
    </recommendedName>
</protein>
<keyword evidence="1" id="KW-0808">Transferase</keyword>